<dbReference type="GO" id="GO:0006355">
    <property type="term" value="P:regulation of DNA-templated transcription"/>
    <property type="evidence" value="ECO:0007669"/>
    <property type="project" value="InterPro"/>
</dbReference>
<dbReference type="GO" id="GO:0004252">
    <property type="term" value="F:serine-type endopeptidase activity"/>
    <property type="evidence" value="ECO:0007669"/>
    <property type="project" value="UniProtKB-UniRule"/>
</dbReference>
<dbReference type="AlphaFoldDB" id="A0AAW7ZE07"/>
<comment type="similarity">
    <text evidence="4">Belongs to the peptidase S16 family.</text>
</comment>
<dbReference type="InterPro" id="IPR020568">
    <property type="entry name" value="Ribosomal_Su5_D2-typ_SF"/>
</dbReference>
<dbReference type="GO" id="GO:0016887">
    <property type="term" value="F:ATP hydrolysis activity"/>
    <property type="evidence" value="ECO:0007669"/>
    <property type="project" value="InterPro"/>
</dbReference>
<evidence type="ECO:0000256" key="2">
    <source>
        <dbReference type="ARBA" id="ARBA00022801"/>
    </source>
</evidence>
<dbReference type="Pfam" id="PF00004">
    <property type="entry name" value="AAA"/>
    <property type="match status" value="1"/>
</dbReference>
<evidence type="ECO:0000256" key="3">
    <source>
        <dbReference type="ARBA" id="ARBA00022825"/>
    </source>
</evidence>
<dbReference type="InterPro" id="IPR008269">
    <property type="entry name" value="Lon_proteolytic"/>
</dbReference>
<name>A0AAW7ZE07_9FIRM</name>
<evidence type="ECO:0000256" key="4">
    <source>
        <dbReference type="PROSITE-ProRule" id="PRU01122"/>
    </source>
</evidence>
<dbReference type="GO" id="GO:0004176">
    <property type="term" value="F:ATP-dependent peptidase activity"/>
    <property type="evidence" value="ECO:0007669"/>
    <property type="project" value="UniProtKB-UniRule"/>
</dbReference>
<evidence type="ECO:0000259" key="5">
    <source>
        <dbReference type="PROSITE" id="PS50045"/>
    </source>
</evidence>
<keyword evidence="2 4" id="KW-0378">Hydrolase</keyword>
<keyword evidence="3 4" id="KW-0720">Serine protease</keyword>
<evidence type="ECO:0000313" key="7">
    <source>
        <dbReference type="EMBL" id="MDO7787281.1"/>
    </source>
</evidence>
<proteinExistence type="inferred from homology"/>
<protein>
    <recommendedName>
        <fullName evidence="4">endopeptidase La</fullName>
        <ecNumber evidence="4">3.4.21.53</ecNumber>
    </recommendedName>
</protein>
<dbReference type="SUPFAM" id="SSF52540">
    <property type="entry name" value="P-loop containing nucleoside triphosphate hydrolases"/>
    <property type="match status" value="1"/>
</dbReference>
<dbReference type="PROSITE" id="PS50045">
    <property type="entry name" value="SIGMA54_INTERACT_4"/>
    <property type="match status" value="1"/>
</dbReference>
<dbReference type="InterPro" id="IPR014252">
    <property type="entry name" value="Spore_LonC"/>
</dbReference>
<feature type="active site" evidence="4">
    <location>
        <position position="550"/>
    </location>
</feature>
<reference evidence="7" key="1">
    <citation type="journal article" date="2023" name="J. Hazard. Mater.">
        <title>Anaerobic biodegradation of pyrene and benzo[a]pyrene by a new sulfate-reducing Desulforamulus aquiferis strain DSA.</title>
        <authorList>
            <person name="Zhang Z."/>
            <person name="Sun J."/>
            <person name="Gong X."/>
            <person name="Wang C."/>
            <person name="Wang H."/>
        </authorList>
    </citation>
    <scope>NUCLEOTIDE SEQUENCE</scope>
    <source>
        <strain evidence="7">DSA</strain>
    </source>
</reference>
<sequence length="647" mass="71072">MKVFLEKFMGNSKEQVSGQFSEADQLQRQVTALFGLLSSILGSDKLVLKAGKLEALQLMSSEKIEERVLALQKLAFEDPTYDTLPTMEEIPAILENIQEEIADIIARRTVEEELEKKIGEKMTQRHEDYIREIKMQVIKENAGPENAQTLKKLAILEKLDSKKLARSAMEILRPQCFEEIVGQERAVKALLAKLASPFPQHIILYGPPGVGKTTAARLALEVAKGIKGAPFVKDAAFIEVDGTTLRWDPREVTNPLLGSVHDPIYQGARRDLAETGIPEPKLGLVTDAHGGVLFIDEIGELDPALQNKLLKVLEDKRVFFDSAYYDPNDNNVPRYIKKIFDEGAPADFILIGATTRDAEDINPAVRSRCAEVFFEPLTPSAIQGIIRQAAGKLEVELEKQIPEVISEYTIEGRKAINILADAYGLACFKQQQDNIHEPIKISLKDVYEVVQTSRLTPYVMHKASEEQEIGKIFGLGVAGYLGSVLEIEAVAFPARSQGQGNIRFNDTAGSMAKDSVFNAASVIRKLSGEDISNYDIHVNIVGGGRIDGPSAGVAIMLAMLSAIKDQALPQNIAVTGEVSIQGKVRAVGGIFEKIYGAKQAGIKKVFIPEENIKDVPTDLKGIQVIPVKTVAEILEEIFHIKINELAS</sequence>
<evidence type="ECO:0000313" key="8">
    <source>
        <dbReference type="Proteomes" id="UP001172911"/>
    </source>
</evidence>
<dbReference type="Proteomes" id="UP001172911">
    <property type="component" value="Unassembled WGS sequence"/>
</dbReference>
<dbReference type="PANTHER" id="PTHR10046">
    <property type="entry name" value="ATP DEPENDENT LON PROTEASE FAMILY MEMBER"/>
    <property type="match status" value="1"/>
</dbReference>
<organism evidence="7 8">
    <name type="scientific">Desulforamulus aquiferis</name>
    <dbReference type="NCBI Taxonomy" id="1397668"/>
    <lineage>
        <taxon>Bacteria</taxon>
        <taxon>Bacillati</taxon>
        <taxon>Bacillota</taxon>
        <taxon>Clostridia</taxon>
        <taxon>Eubacteriales</taxon>
        <taxon>Peptococcaceae</taxon>
        <taxon>Desulforamulus</taxon>
    </lineage>
</organism>
<dbReference type="GO" id="GO:0005524">
    <property type="term" value="F:ATP binding"/>
    <property type="evidence" value="ECO:0007669"/>
    <property type="project" value="InterPro"/>
</dbReference>
<dbReference type="InterPro" id="IPR003959">
    <property type="entry name" value="ATPase_AAA_core"/>
</dbReference>
<reference evidence="7" key="2">
    <citation type="submission" date="2023-03" db="EMBL/GenBank/DDBJ databases">
        <authorList>
            <person name="Zhang Z."/>
        </authorList>
    </citation>
    <scope>NUCLEOTIDE SEQUENCE</scope>
    <source>
        <strain evidence="7">DSA</strain>
    </source>
</reference>
<dbReference type="EC" id="3.4.21.53" evidence="4"/>
<dbReference type="GO" id="GO:0030163">
    <property type="term" value="P:protein catabolic process"/>
    <property type="evidence" value="ECO:0007669"/>
    <property type="project" value="InterPro"/>
</dbReference>
<keyword evidence="8" id="KW-1185">Reference proteome</keyword>
<dbReference type="Gene3D" id="3.40.50.300">
    <property type="entry name" value="P-loop containing nucleotide triphosphate hydrolases"/>
    <property type="match status" value="2"/>
</dbReference>
<dbReference type="PRINTS" id="PR00830">
    <property type="entry name" value="ENDOLAPTASE"/>
</dbReference>
<evidence type="ECO:0000256" key="1">
    <source>
        <dbReference type="ARBA" id="ARBA00022670"/>
    </source>
</evidence>
<dbReference type="InterPro" id="IPR008268">
    <property type="entry name" value="Peptidase_S16_AS"/>
</dbReference>
<keyword evidence="1 4" id="KW-0645">Protease</keyword>
<dbReference type="InterPro" id="IPR027417">
    <property type="entry name" value="P-loop_NTPase"/>
</dbReference>
<dbReference type="CDD" id="cd00009">
    <property type="entry name" value="AAA"/>
    <property type="match status" value="1"/>
</dbReference>
<dbReference type="SUPFAM" id="SSF54211">
    <property type="entry name" value="Ribosomal protein S5 domain 2-like"/>
    <property type="match status" value="1"/>
</dbReference>
<dbReference type="InterPro" id="IPR003593">
    <property type="entry name" value="AAA+_ATPase"/>
</dbReference>
<feature type="active site" evidence="4">
    <location>
        <position position="593"/>
    </location>
</feature>
<feature type="domain" description="Sigma-54 factor interaction" evidence="5">
    <location>
        <begin position="185"/>
        <end position="368"/>
    </location>
</feature>
<dbReference type="SMART" id="SM00382">
    <property type="entry name" value="AAA"/>
    <property type="match status" value="1"/>
</dbReference>
<dbReference type="InterPro" id="IPR014721">
    <property type="entry name" value="Ribsml_uS5_D2-typ_fold_subgr"/>
</dbReference>
<dbReference type="InterPro" id="IPR027065">
    <property type="entry name" value="Lon_Prtase"/>
</dbReference>
<dbReference type="InterPro" id="IPR002078">
    <property type="entry name" value="Sigma_54_int"/>
</dbReference>
<dbReference type="GO" id="GO:0006508">
    <property type="term" value="P:proteolysis"/>
    <property type="evidence" value="ECO:0007669"/>
    <property type="project" value="UniProtKB-KW"/>
</dbReference>
<dbReference type="EMBL" id="JARPTC010000012">
    <property type="protein sequence ID" value="MDO7787281.1"/>
    <property type="molecule type" value="Genomic_DNA"/>
</dbReference>
<evidence type="ECO:0000259" key="6">
    <source>
        <dbReference type="PROSITE" id="PS51786"/>
    </source>
</evidence>
<feature type="domain" description="Lon proteolytic" evidence="6">
    <location>
        <begin position="466"/>
        <end position="640"/>
    </location>
</feature>
<gene>
    <name evidence="7" type="primary">lonC</name>
    <name evidence="7" type="ORF">P6N53_08620</name>
</gene>
<comment type="caution">
    <text evidence="7">The sequence shown here is derived from an EMBL/GenBank/DDBJ whole genome shotgun (WGS) entry which is preliminary data.</text>
</comment>
<dbReference type="PROSITE" id="PS51786">
    <property type="entry name" value="LON_PROTEOLYTIC"/>
    <property type="match status" value="1"/>
</dbReference>
<dbReference type="NCBIfam" id="TIGR02903">
    <property type="entry name" value="spore_lon_C"/>
    <property type="match status" value="1"/>
</dbReference>
<comment type="catalytic activity">
    <reaction evidence="4">
        <text>Hydrolysis of proteins in presence of ATP.</text>
        <dbReference type="EC" id="3.4.21.53"/>
    </reaction>
</comment>
<dbReference type="Pfam" id="PF05362">
    <property type="entry name" value="Lon_C"/>
    <property type="match status" value="1"/>
</dbReference>
<accession>A0AAW7ZE07</accession>
<dbReference type="PROSITE" id="PS01046">
    <property type="entry name" value="LON_SER"/>
    <property type="match status" value="1"/>
</dbReference>
<dbReference type="RefSeq" id="WP_304542423.1">
    <property type="nucleotide sequence ID" value="NZ_JARPTC010000012.1"/>
</dbReference>
<dbReference type="Gene3D" id="3.30.230.10">
    <property type="match status" value="1"/>
</dbReference>